<gene>
    <name evidence="1" type="ORF">LTR82_017447</name>
</gene>
<reference evidence="1" key="1">
    <citation type="submission" date="2021-12" db="EMBL/GenBank/DDBJ databases">
        <title>Black yeast isolated from Biological Soil Crust.</title>
        <authorList>
            <person name="Kurbessoian T."/>
        </authorList>
    </citation>
    <scope>NUCLEOTIDE SEQUENCE</scope>
    <source>
        <strain evidence="1">CCFEE 5208</strain>
    </source>
</reference>
<dbReference type="PANTHER" id="PTHR37535:SF3">
    <property type="entry name" value="FLUG DOMAIN-CONTAINING PROTEIN"/>
    <property type="match status" value="1"/>
</dbReference>
<evidence type="ECO:0000313" key="2">
    <source>
        <dbReference type="Proteomes" id="UP001168146"/>
    </source>
</evidence>
<evidence type="ECO:0000313" key="1">
    <source>
        <dbReference type="EMBL" id="KAK0303699.1"/>
    </source>
</evidence>
<dbReference type="InterPro" id="IPR021842">
    <property type="entry name" value="DUF3435"/>
</dbReference>
<comment type="caution">
    <text evidence="1">The sequence shown here is derived from an EMBL/GenBank/DDBJ whole genome shotgun (WGS) entry which is preliminary data.</text>
</comment>
<protein>
    <submittedName>
        <fullName evidence="1">Uncharacterized protein</fullName>
    </submittedName>
</protein>
<organism evidence="1 2">
    <name type="scientific">Friedmanniomyces endolithicus</name>
    <dbReference type="NCBI Taxonomy" id="329885"/>
    <lineage>
        <taxon>Eukaryota</taxon>
        <taxon>Fungi</taxon>
        <taxon>Dikarya</taxon>
        <taxon>Ascomycota</taxon>
        <taxon>Pezizomycotina</taxon>
        <taxon>Dothideomycetes</taxon>
        <taxon>Dothideomycetidae</taxon>
        <taxon>Mycosphaerellales</taxon>
        <taxon>Teratosphaeriaceae</taxon>
        <taxon>Friedmanniomyces</taxon>
    </lineage>
</organism>
<name>A0AAN6IZR9_9PEZI</name>
<sequence length="280" mass="31563">MDLPILRRLDMSGAVSPDLIMTSNYLAEYLTQLGFRAGYSDRIATYSLRRGFGNQIDRYVTAVQRRRQIGHKSDDTFMAYISRISGVHLQAIMNGTEQDHEGIDFLRSMRPQRDLGAPQPGRSSLTDVRFWRTMADDKQEADLQFMESRVASKSKDTYPIRRQRYDDSLDIFTGAEEVAPFSSTITRGPPSRHLQIYLRCDTARANMIQSFYRADEDSHMRLSDAVAVAAALSVPDPPEWFYPCAQSMDTGHVAIAVMFPLLAAKPVSSSSIFCDALRAL</sequence>
<dbReference type="AlphaFoldDB" id="A0AAN6IZR9"/>
<dbReference type="Pfam" id="PF11917">
    <property type="entry name" value="DUF3435"/>
    <property type="match status" value="1"/>
</dbReference>
<dbReference type="Proteomes" id="UP001168146">
    <property type="component" value="Unassembled WGS sequence"/>
</dbReference>
<proteinExistence type="predicted"/>
<dbReference type="EMBL" id="JASUXU010000141">
    <property type="protein sequence ID" value="KAK0303699.1"/>
    <property type="molecule type" value="Genomic_DNA"/>
</dbReference>
<dbReference type="PANTHER" id="PTHR37535">
    <property type="entry name" value="FLUG DOMAIN PROTEIN"/>
    <property type="match status" value="1"/>
</dbReference>
<accession>A0AAN6IZR9</accession>